<evidence type="ECO:0000256" key="2">
    <source>
        <dbReference type="ARBA" id="ARBA00012544"/>
    </source>
</evidence>
<name>A0A0B1TIN9_OESDE</name>
<dbReference type="InterPro" id="IPR002213">
    <property type="entry name" value="UDP_glucos_trans"/>
</dbReference>
<evidence type="ECO:0000313" key="7">
    <source>
        <dbReference type="EMBL" id="KHJ97433.1"/>
    </source>
</evidence>
<sequence length="114" mass="12747">VLLVTNVASKDKGTALIICFFPRKCCPVSSYSVLFQELIAQASFVLTNGNPYLDFPHPTLHKTVMIGGFTVAQNLKKKQDLPEEWNSFLNARKHTILVSFGSVARSLDMPENYK</sequence>
<protein>
    <recommendedName>
        <fullName evidence="2">glucuronosyltransferase</fullName>
        <ecNumber evidence="2">2.4.1.17</ecNumber>
    </recommendedName>
</protein>
<dbReference type="Pfam" id="PF00201">
    <property type="entry name" value="UDPGT"/>
    <property type="match status" value="1"/>
</dbReference>
<dbReference type="PANTHER" id="PTHR48043:SF23">
    <property type="entry name" value="UDP-GLUCURONOSYLTRANSFERASE"/>
    <property type="match status" value="1"/>
</dbReference>
<evidence type="ECO:0000256" key="6">
    <source>
        <dbReference type="ARBA" id="ARBA00047475"/>
    </source>
</evidence>
<comment type="catalytic activity">
    <reaction evidence="6">
        <text>glucuronate acceptor + UDP-alpha-D-glucuronate = acceptor beta-D-glucuronoside + UDP + H(+)</text>
        <dbReference type="Rhea" id="RHEA:21032"/>
        <dbReference type="ChEBI" id="CHEBI:15378"/>
        <dbReference type="ChEBI" id="CHEBI:58052"/>
        <dbReference type="ChEBI" id="CHEBI:58223"/>
        <dbReference type="ChEBI" id="CHEBI:132367"/>
        <dbReference type="ChEBI" id="CHEBI:132368"/>
        <dbReference type="EC" id="2.4.1.17"/>
    </reaction>
</comment>
<evidence type="ECO:0000313" key="8">
    <source>
        <dbReference type="Proteomes" id="UP000053660"/>
    </source>
</evidence>
<organism evidence="7 8">
    <name type="scientific">Oesophagostomum dentatum</name>
    <name type="common">Nodular worm</name>
    <dbReference type="NCBI Taxonomy" id="61180"/>
    <lineage>
        <taxon>Eukaryota</taxon>
        <taxon>Metazoa</taxon>
        <taxon>Ecdysozoa</taxon>
        <taxon>Nematoda</taxon>
        <taxon>Chromadorea</taxon>
        <taxon>Rhabditida</taxon>
        <taxon>Rhabditina</taxon>
        <taxon>Rhabditomorpha</taxon>
        <taxon>Strongyloidea</taxon>
        <taxon>Strongylidae</taxon>
        <taxon>Oesophagostomum</taxon>
    </lineage>
</organism>
<reference evidence="7 8" key="1">
    <citation type="submission" date="2014-03" db="EMBL/GenBank/DDBJ databases">
        <title>Draft genome of the hookworm Oesophagostomum dentatum.</title>
        <authorList>
            <person name="Mitreva M."/>
        </authorList>
    </citation>
    <scope>NUCLEOTIDE SEQUENCE [LARGE SCALE GENOMIC DNA]</scope>
    <source>
        <strain evidence="7 8">OD-Hann</strain>
    </source>
</reference>
<keyword evidence="8" id="KW-1185">Reference proteome</keyword>
<dbReference type="EMBL" id="KN549455">
    <property type="protein sequence ID" value="KHJ97433.1"/>
    <property type="molecule type" value="Genomic_DNA"/>
</dbReference>
<keyword evidence="5" id="KW-0732">Signal</keyword>
<accession>A0A0B1TIN9</accession>
<feature type="non-terminal residue" evidence="7">
    <location>
        <position position="1"/>
    </location>
</feature>
<dbReference type="InterPro" id="IPR050271">
    <property type="entry name" value="UDP-glycosyltransferase"/>
</dbReference>
<dbReference type="GO" id="GO:0015020">
    <property type="term" value="F:glucuronosyltransferase activity"/>
    <property type="evidence" value="ECO:0007669"/>
    <property type="project" value="UniProtKB-EC"/>
</dbReference>
<dbReference type="SUPFAM" id="SSF53756">
    <property type="entry name" value="UDP-Glycosyltransferase/glycogen phosphorylase"/>
    <property type="match status" value="1"/>
</dbReference>
<comment type="similarity">
    <text evidence="1">Belongs to the UDP-glycosyltransferase family.</text>
</comment>
<proteinExistence type="inferred from homology"/>
<keyword evidence="4" id="KW-0808">Transferase</keyword>
<gene>
    <name evidence="7" type="ORF">OESDEN_02587</name>
</gene>
<evidence type="ECO:0000256" key="5">
    <source>
        <dbReference type="ARBA" id="ARBA00022729"/>
    </source>
</evidence>
<evidence type="ECO:0000256" key="3">
    <source>
        <dbReference type="ARBA" id="ARBA00022676"/>
    </source>
</evidence>
<evidence type="ECO:0000256" key="1">
    <source>
        <dbReference type="ARBA" id="ARBA00009995"/>
    </source>
</evidence>
<dbReference type="Proteomes" id="UP000053660">
    <property type="component" value="Unassembled WGS sequence"/>
</dbReference>
<dbReference type="AlphaFoldDB" id="A0A0B1TIN9"/>
<evidence type="ECO:0000256" key="4">
    <source>
        <dbReference type="ARBA" id="ARBA00022679"/>
    </source>
</evidence>
<dbReference type="EC" id="2.4.1.17" evidence="2"/>
<dbReference type="PANTHER" id="PTHR48043">
    <property type="entry name" value="EG:EG0003.4 PROTEIN-RELATED"/>
    <property type="match status" value="1"/>
</dbReference>
<dbReference type="OrthoDB" id="5835829at2759"/>
<keyword evidence="3" id="KW-0328">Glycosyltransferase</keyword>